<keyword evidence="2" id="KW-1185">Reference proteome</keyword>
<dbReference type="EMBL" id="KZ084108">
    <property type="protein sequence ID" value="OSD01874.1"/>
    <property type="molecule type" value="Genomic_DNA"/>
</dbReference>
<protein>
    <submittedName>
        <fullName evidence="1">Uncharacterized protein</fullName>
    </submittedName>
</protein>
<evidence type="ECO:0000313" key="1">
    <source>
        <dbReference type="EMBL" id="OSD01874.1"/>
    </source>
</evidence>
<sequence>MQCRSAKCHGQSCSRYGDILRPDFNPPKCSTVLSLHLRCRRVHRQCLVVTLNALTATALHQYNGSCAISAGSTCIAHFTTVLQVLETDRPHPTAVAACPEYTPHARSCFYLAMERRRSPCSGPSGTNRLPVLSVSWDSAPSVTCT</sequence>
<organism evidence="1 2">
    <name type="scientific">Trametes coccinea (strain BRFM310)</name>
    <name type="common">Pycnoporus coccineus</name>
    <dbReference type="NCBI Taxonomy" id="1353009"/>
    <lineage>
        <taxon>Eukaryota</taxon>
        <taxon>Fungi</taxon>
        <taxon>Dikarya</taxon>
        <taxon>Basidiomycota</taxon>
        <taxon>Agaricomycotina</taxon>
        <taxon>Agaricomycetes</taxon>
        <taxon>Polyporales</taxon>
        <taxon>Polyporaceae</taxon>
        <taxon>Trametes</taxon>
    </lineage>
</organism>
<evidence type="ECO:0000313" key="2">
    <source>
        <dbReference type="Proteomes" id="UP000193067"/>
    </source>
</evidence>
<reference evidence="1 2" key="1">
    <citation type="journal article" date="2015" name="Biotechnol. Biofuels">
        <title>Enhanced degradation of softwood versus hardwood by the white-rot fungus Pycnoporus coccineus.</title>
        <authorList>
            <person name="Couturier M."/>
            <person name="Navarro D."/>
            <person name="Chevret D."/>
            <person name="Henrissat B."/>
            <person name="Piumi F."/>
            <person name="Ruiz-Duenas F.J."/>
            <person name="Martinez A.T."/>
            <person name="Grigoriev I.V."/>
            <person name="Riley R."/>
            <person name="Lipzen A."/>
            <person name="Berrin J.G."/>
            <person name="Master E.R."/>
            <person name="Rosso M.N."/>
        </authorList>
    </citation>
    <scope>NUCLEOTIDE SEQUENCE [LARGE SCALE GENOMIC DNA]</scope>
    <source>
        <strain evidence="1 2">BRFM310</strain>
    </source>
</reference>
<name>A0A1Y2IMK9_TRAC3</name>
<dbReference type="AlphaFoldDB" id="A0A1Y2IMK9"/>
<proteinExistence type="predicted"/>
<accession>A0A1Y2IMK9</accession>
<gene>
    <name evidence="1" type="ORF">PYCCODRAFT_452815</name>
</gene>
<dbReference type="Proteomes" id="UP000193067">
    <property type="component" value="Unassembled WGS sequence"/>
</dbReference>